<evidence type="ECO:0000313" key="6">
    <source>
        <dbReference type="Proteomes" id="UP000751190"/>
    </source>
</evidence>
<dbReference type="AlphaFoldDB" id="A0A8J5XXF4"/>
<organism evidence="5 6">
    <name type="scientific">Diacronema lutheri</name>
    <name type="common">Unicellular marine alga</name>
    <name type="synonym">Monochrysis lutheri</name>
    <dbReference type="NCBI Taxonomy" id="2081491"/>
    <lineage>
        <taxon>Eukaryota</taxon>
        <taxon>Haptista</taxon>
        <taxon>Haptophyta</taxon>
        <taxon>Pavlovophyceae</taxon>
        <taxon>Pavlovales</taxon>
        <taxon>Pavlovaceae</taxon>
        <taxon>Diacronema</taxon>
    </lineage>
</organism>
<evidence type="ECO:0000313" key="5">
    <source>
        <dbReference type="EMBL" id="KAG8470821.1"/>
    </source>
</evidence>
<keyword evidence="3" id="KW-0560">Oxidoreductase</keyword>
<reference evidence="5" key="1">
    <citation type="submission" date="2021-05" db="EMBL/GenBank/DDBJ databases">
        <title>The genome of the haptophyte Pavlova lutheri (Diacronema luteri, Pavlovales) - a model for lipid biosynthesis in eukaryotic algae.</title>
        <authorList>
            <person name="Hulatt C.J."/>
            <person name="Posewitz M.C."/>
        </authorList>
    </citation>
    <scope>NUCLEOTIDE SEQUENCE</scope>
    <source>
        <strain evidence="5">NIVA-4/92</strain>
    </source>
</reference>
<evidence type="ECO:0000256" key="2">
    <source>
        <dbReference type="ARBA" id="ARBA00022857"/>
    </source>
</evidence>
<dbReference type="Proteomes" id="UP000751190">
    <property type="component" value="Unassembled WGS sequence"/>
</dbReference>
<gene>
    <name evidence="5" type="ORF">KFE25_009242</name>
</gene>
<evidence type="ECO:0000256" key="3">
    <source>
        <dbReference type="ARBA" id="ARBA00023002"/>
    </source>
</evidence>
<dbReference type="PRINTS" id="PR00080">
    <property type="entry name" value="SDRFAMILY"/>
</dbReference>
<dbReference type="Gene3D" id="3.40.50.720">
    <property type="entry name" value="NAD(P)-binding Rossmann-like Domain"/>
    <property type="match status" value="1"/>
</dbReference>
<evidence type="ECO:0008006" key="7">
    <source>
        <dbReference type="Google" id="ProtNLM"/>
    </source>
</evidence>
<keyword evidence="6" id="KW-1185">Reference proteome</keyword>
<name>A0A8J5XXF4_DIALT</name>
<proteinExistence type="inferred from homology"/>
<dbReference type="PRINTS" id="PR00081">
    <property type="entry name" value="GDHRDH"/>
</dbReference>
<evidence type="ECO:0000256" key="4">
    <source>
        <dbReference type="RuleBase" id="RU000363"/>
    </source>
</evidence>
<comment type="caution">
    <text evidence="5">The sequence shown here is derived from an EMBL/GenBank/DDBJ whole genome shotgun (WGS) entry which is preliminary data.</text>
</comment>
<dbReference type="PANTHER" id="PTHR43963:SF6">
    <property type="entry name" value="CHAIN DEHYDROGENASE FAMILY PROTEIN, PUTATIVE (AFU_ORTHOLOGUE AFUA_3G15350)-RELATED"/>
    <property type="match status" value="1"/>
</dbReference>
<dbReference type="PANTHER" id="PTHR43963">
    <property type="entry name" value="CARBONYL REDUCTASE 1-RELATED"/>
    <property type="match status" value="1"/>
</dbReference>
<dbReference type="OMA" id="GAQTPVM"/>
<comment type="similarity">
    <text evidence="1 4">Belongs to the short-chain dehydrogenases/reductases (SDR) family.</text>
</comment>
<protein>
    <recommendedName>
        <fullName evidence="7">Carbonyl reductase</fullName>
    </recommendedName>
</protein>
<dbReference type="EMBL" id="JAGTXO010000001">
    <property type="protein sequence ID" value="KAG8470821.1"/>
    <property type="molecule type" value="Genomic_DNA"/>
</dbReference>
<sequence>MSPGRRLAVVTGGNKGIGYYIAAQLLAAGHDVIIGCRSAERGEAAAAALGAGCTAARLDISDSSSIAQFVEAMHTQHPALHVLVNNAGIAFKSSDTTPFAKQTRTTLRTNYEGTVEITAALLPLLRKADNPRIVSVASMAGKLKQLSPELQHAFASESLTLPKLNELVAQFEADVDAGKHRERGWSNSNYGLSKLAVIAFTKVLARDESSILVNACCPGYCDTDMTSHNGPRPAEVGARTAVALALLPSGSSVTGQFWENEQPSTW</sequence>
<evidence type="ECO:0000256" key="1">
    <source>
        <dbReference type="ARBA" id="ARBA00006484"/>
    </source>
</evidence>
<dbReference type="InterPro" id="IPR002347">
    <property type="entry name" value="SDR_fam"/>
</dbReference>
<accession>A0A8J5XXF4</accession>
<dbReference type="OrthoDB" id="10262319at2759"/>
<dbReference type="GO" id="GO:0016491">
    <property type="term" value="F:oxidoreductase activity"/>
    <property type="evidence" value="ECO:0007669"/>
    <property type="project" value="UniProtKB-KW"/>
</dbReference>
<dbReference type="Pfam" id="PF00106">
    <property type="entry name" value="adh_short"/>
    <property type="match status" value="2"/>
</dbReference>
<dbReference type="SUPFAM" id="SSF51735">
    <property type="entry name" value="NAD(P)-binding Rossmann-fold domains"/>
    <property type="match status" value="1"/>
</dbReference>
<dbReference type="InterPro" id="IPR036291">
    <property type="entry name" value="NAD(P)-bd_dom_sf"/>
</dbReference>
<keyword evidence="2" id="KW-0521">NADP</keyword>